<evidence type="ECO:0000313" key="4">
    <source>
        <dbReference type="Proteomes" id="UP000070612"/>
    </source>
</evidence>
<dbReference type="InterPro" id="IPR046586">
    <property type="entry name" value="DUF6644"/>
</dbReference>
<name>A0A132PH08_9MYCO</name>
<comment type="caution">
    <text evidence="3">The sequence shown here is derived from an EMBL/GenBank/DDBJ whole genome shotgun (WGS) entry which is preliminary data.</text>
</comment>
<feature type="domain" description="DUF6644" evidence="2">
    <location>
        <begin position="6"/>
        <end position="160"/>
    </location>
</feature>
<gene>
    <name evidence="3" type="ORF">AFM11_24100</name>
</gene>
<proteinExistence type="predicted"/>
<evidence type="ECO:0000259" key="2">
    <source>
        <dbReference type="Pfam" id="PF20349"/>
    </source>
</evidence>
<evidence type="ECO:0000256" key="1">
    <source>
        <dbReference type="SAM" id="Phobius"/>
    </source>
</evidence>
<accession>A0A132PH08</accession>
<dbReference type="RefSeq" id="WP_067853588.1">
    <property type="nucleotide sequence ID" value="NZ_LGTW01000018.1"/>
</dbReference>
<evidence type="ECO:0000313" key="3">
    <source>
        <dbReference type="EMBL" id="KWX21616.1"/>
    </source>
</evidence>
<feature type="transmembrane region" description="Helical" evidence="1">
    <location>
        <begin position="136"/>
        <end position="158"/>
    </location>
</feature>
<sequence length="161" mass="17162">MHDVLAWLESSALGAFMRDTGPWTYPIVNLIHILGVATLFGAVLILDLRLLGLWRRVPLRAITSTASPVATAGFVVAALSGPCLLASNALDYDQNPVLLVKFGAIGLGMVNVVLLRRTSAWRAHTTGELSHAQARLPAAFAGVSLASWLTAVTAGRMLGYW</sequence>
<keyword evidence="1" id="KW-0472">Membrane</keyword>
<dbReference type="PATRIC" id="fig|59750.3.peg.2179"/>
<dbReference type="AlphaFoldDB" id="A0A132PH08"/>
<keyword evidence="1" id="KW-0812">Transmembrane</keyword>
<dbReference type="Pfam" id="PF20349">
    <property type="entry name" value="DUF6644"/>
    <property type="match status" value="1"/>
</dbReference>
<dbReference type="EMBL" id="LGTW01000018">
    <property type="protein sequence ID" value="KWX21616.1"/>
    <property type="molecule type" value="Genomic_DNA"/>
</dbReference>
<feature type="transmembrane region" description="Helical" evidence="1">
    <location>
        <begin position="27"/>
        <end position="48"/>
    </location>
</feature>
<dbReference type="Proteomes" id="UP000070612">
    <property type="component" value="Unassembled WGS sequence"/>
</dbReference>
<feature type="transmembrane region" description="Helical" evidence="1">
    <location>
        <begin position="69"/>
        <end position="90"/>
    </location>
</feature>
<keyword evidence="1" id="KW-1133">Transmembrane helix</keyword>
<keyword evidence="4" id="KW-1185">Reference proteome</keyword>
<organism evidence="3 4">
    <name type="scientific">Mycolicibacterium wolinskyi</name>
    <dbReference type="NCBI Taxonomy" id="59750"/>
    <lineage>
        <taxon>Bacteria</taxon>
        <taxon>Bacillati</taxon>
        <taxon>Actinomycetota</taxon>
        <taxon>Actinomycetes</taxon>
        <taxon>Mycobacteriales</taxon>
        <taxon>Mycobacteriaceae</taxon>
        <taxon>Mycolicibacterium</taxon>
    </lineage>
</organism>
<feature type="transmembrane region" description="Helical" evidence="1">
    <location>
        <begin position="96"/>
        <end position="115"/>
    </location>
</feature>
<protein>
    <recommendedName>
        <fullName evidence="2">DUF6644 domain-containing protein</fullName>
    </recommendedName>
</protein>
<reference evidence="3 4" key="1">
    <citation type="submission" date="2015-07" db="EMBL/GenBank/DDBJ databases">
        <title>A draft genome sequence of Mycobacterium wolinskyi.</title>
        <authorList>
            <person name="de Man T.J."/>
            <person name="Perry K.A."/>
            <person name="Coulliette A.D."/>
            <person name="Jensen B."/>
            <person name="Toney N.C."/>
            <person name="Limbago B.M."/>
            <person name="Noble-Wang J."/>
        </authorList>
    </citation>
    <scope>NUCLEOTIDE SEQUENCE [LARGE SCALE GENOMIC DNA]</scope>
    <source>
        <strain evidence="3 4">CDC_01</strain>
    </source>
</reference>